<feature type="compositionally biased region" description="Basic residues" evidence="1">
    <location>
        <begin position="95"/>
        <end position="106"/>
    </location>
</feature>
<dbReference type="Proteomes" id="UP000685013">
    <property type="component" value="Chromosome 20"/>
</dbReference>
<evidence type="ECO:0000256" key="1">
    <source>
        <dbReference type="SAM" id="MobiDB-lite"/>
    </source>
</evidence>
<evidence type="ECO:0000313" key="3">
    <source>
        <dbReference type="Proteomes" id="UP000685013"/>
    </source>
</evidence>
<organism evidence="2 3">
    <name type="scientific">Cucurbita argyrosperma subsp. sororia</name>
    <dbReference type="NCBI Taxonomy" id="37648"/>
    <lineage>
        <taxon>Eukaryota</taxon>
        <taxon>Viridiplantae</taxon>
        <taxon>Streptophyta</taxon>
        <taxon>Embryophyta</taxon>
        <taxon>Tracheophyta</taxon>
        <taxon>Spermatophyta</taxon>
        <taxon>Magnoliopsida</taxon>
        <taxon>eudicotyledons</taxon>
        <taxon>Gunneridae</taxon>
        <taxon>Pentapetalae</taxon>
        <taxon>rosids</taxon>
        <taxon>fabids</taxon>
        <taxon>Cucurbitales</taxon>
        <taxon>Cucurbitaceae</taxon>
        <taxon>Cucurbiteae</taxon>
        <taxon>Cucurbita</taxon>
    </lineage>
</organism>
<feature type="region of interest" description="Disordered" evidence="1">
    <location>
        <begin position="82"/>
        <end position="106"/>
    </location>
</feature>
<reference evidence="2 3" key="1">
    <citation type="journal article" date="2021" name="Hortic Res">
        <title>The domestication of Cucurbita argyrosperma as revealed by the genome of its wild relative.</title>
        <authorList>
            <person name="Barrera-Redondo J."/>
            <person name="Sanchez-de la Vega G."/>
            <person name="Aguirre-Liguori J.A."/>
            <person name="Castellanos-Morales G."/>
            <person name="Gutierrez-Guerrero Y.T."/>
            <person name="Aguirre-Dugua X."/>
            <person name="Aguirre-Planter E."/>
            <person name="Tenaillon M.I."/>
            <person name="Lira-Saade R."/>
            <person name="Eguiarte L.E."/>
        </authorList>
    </citation>
    <scope>NUCLEOTIDE SEQUENCE [LARGE SCALE GENOMIC DNA]</scope>
    <source>
        <strain evidence="2">JBR-2021</strain>
    </source>
</reference>
<keyword evidence="3" id="KW-1185">Reference proteome</keyword>
<accession>A0AAV6LTL4</accession>
<sequence>MRRIWFEEEGDGSSIGADGEAGIPLGFCEDLLCNVAQAVGEGKEMDAEVVELKKEGEMRRRNEKEKGRRGLEMERMMSFGNILDGDSGEWDQKLHSPKKMKKIHGN</sequence>
<proteinExistence type="predicted"/>
<gene>
    <name evidence="2" type="ORF">SDJN03_29474</name>
</gene>
<protein>
    <submittedName>
        <fullName evidence="2">Uncharacterized protein</fullName>
    </submittedName>
</protein>
<dbReference type="EMBL" id="JAGKQH010000020">
    <property type="protein sequence ID" value="KAG6570559.1"/>
    <property type="molecule type" value="Genomic_DNA"/>
</dbReference>
<comment type="caution">
    <text evidence="2">The sequence shown here is derived from an EMBL/GenBank/DDBJ whole genome shotgun (WGS) entry which is preliminary data.</text>
</comment>
<name>A0AAV6LTL4_9ROSI</name>
<dbReference type="AlphaFoldDB" id="A0AAV6LTL4"/>
<evidence type="ECO:0000313" key="2">
    <source>
        <dbReference type="EMBL" id="KAG6570559.1"/>
    </source>
</evidence>
<feature type="non-terminal residue" evidence="2">
    <location>
        <position position="1"/>
    </location>
</feature>